<dbReference type="RefSeq" id="WP_085886402.1">
    <property type="nucleotide sequence ID" value="NZ_FWFN01000001.1"/>
</dbReference>
<dbReference type="GO" id="GO:0051213">
    <property type="term" value="F:dioxygenase activity"/>
    <property type="evidence" value="ECO:0007669"/>
    <property type="project" value="UniProtKB-KW"/>
</dbReference>
<feature type="domain" description="VOC" evidence="1">
    <location>
        <begin position="3"/>
        <end position="125"/>
    </location>
</feature>
<dbReference type="PROSITE" id="PS51819">
    <property type="entry name" value="VOC"/>
    <property type="match status" value="1"/>
</dbReference>
<name>A0A1X6YBY9_9RHOB</name>
<dbReference type="Proteomes" id="UP000193963">
    <property type="component" value="Unassembled WGS sequence"/>
</dbReference>
<reference evidence="2 3" key="1">
    <citation type="submission" date="2017-03" db="EMBL/GenBank/DDBJ databases">
        <authorList>
            <person name="Afonso C.L."/>
            <person name="Miller P.J."/>
            <person name="Scott M.A."/>
            <person name="Spackman E."/>
            <person name="Goraichik I."/>
            <person name="Dimitrov K.M."/>
            <person name="Suarez D.L."/>
            <person name="Swayne D.E."/>
        </authorList>
    </citation>
    <scope>NUCLEOTIDE SEQUENCE [LARGE SCALE GENOMIC DNA]</scope>
    <source>
        <strain evidence="2 3">CECT 7751</strain>
    </source>
</reference>
<keyword evidence="2" id="KW-0560">Oxidoreductase</keyword>
<protein>
    <submittedName>
        <fullName evidence="2">Glyoxalase/Bleomycin resistance protein/Dioxygenase superfamily protein</fullName>
    </submittedName>
</protein>
<accession>A0A1X6YBY9</accession>
<evidence type="ECO:0000313" key="3">
    <source>
        <dbReference type="Proteomes" id="UP000193963"/>
    </source>
</evidence>
<keyword evidence="2" id="KW-0223">Dioxygenase</keyword>
<gene>
    <name evidence="2" type="ORF">PSM7751_00506</name>
</gene>
<dbReference type="EMBL" id="FWFN01000001">
    <property type="protein sequence ID" value="SLN16890.1"/>
    <property type="molecule type" value="Genomic_DNA"/>
</dbReference>
<sequence length="127" mass="14082">MIRLDHANITVDDPDATAAWLCDVFGWQVLWRGSGIEVGRTVHVGTDDSYIALFTFGGPNAPRPARYRTQGMLNQLSVLTEEDIGAVEARVANAGFEPINHREAGARRRFCFLDHDGIEWEVAARQG</sequence>
<keyword evidence="3" id="KW-1185">Reference proteome</keyword>
<proteinExistence type="predicted"/>
<dbReference type="SUPFAM" id="SSF54593">
    <property type="entry name" value="Glyoxalase/Bleomycin resistance protein/Dihydroxybiphenyl dioxygenase"/>
    <property type="match status" value="1"/>
</dbReference>
<organism evidence="2 3">
    <name type="scientific">Pseudooceanicola marinus</name>
    <dbReference type="NCBI Taxonomy" id="396013"/>
    <lineage>
        <taxon>Bacteria</taxon>
        <taxon>Pseudomonadati</taxon>
        <taxon>Pseudomonadota</taxon>
        <taxon>Alphaproteobacteria</taxon>
        <taxon>Rhodobacterales</taxon>
        <taxon>Paracoccaceae</taxon>
        <taxon>Pseudooceanicola</taxon>
    </lineage>
</organism>
<dbReference type="Gene3D" id="3.10.180.10">
    <property type="entry name" value="2,3-Dihydroxybiphenyl 1,2-Dioxygenase, domain 1"/>
    <property type="match status" value="1"/>
</dbReference>
<dbReference type="InterPro" id="IPR029068">
    <property type="entry name" value="Glyas_Bleomycin-R_OHBP_Dase"/>
</dbReference>
<dbReference type="AlphaFoldDB" id="A0A1X6YBY9"/>
<evidence type="ECO:0000313" key="2">
    <source>
        <dbReference type="EMBL" id="SLN16890.1"/>
    </source>
</evidence>
<dbReference type="OrthoDB" id="7355345at2"/>
<evidence type="ECO:0000259" key="1">
    <source>
        <dbReference type="PROSITE" id="PS51819"/>
    </source>
</evidence>
<dbReference type="InterPro" id="IPR004360">
    <property type="entry name" value="Glyas_Fos-R_dOase_dom"/>
</dbReference>
<dbReference type="CDD" id="cd06587">
    <property type="entry name" value="VOC"/>
    <property type="match status" value="1"/>
</dbReference>
<dbReference type="Pfam" id="PF00903">
    <property type="entry name" value="Glyoxalase"/>
    <property type="match status" value="1"/>
</dbReference>
<dbReference type="InterPro" id="IPR037523">
    <property type="entry name" value="VOC_core"/>
</dbReference>